<dbReference type="EMBL" id="LT629695">
    <property type="protein sequence ID" value="SDH86570.1"/>
    <property type="molecule type" value="Genomic_DNA"/>
</dbReference>
<dbReference type="GO" id="GO:0051287">
    <property type="term" value="F:NAD binding"/>
    <property type="evidence" value="ECO:0007669"/>
    <property type="project" value="InterPro"/>
</dbReference>
<keyword evidence="2" id="KW-0520">NAD</keyword>
<sequence>MKVLVPSSVSLDLPGHDVVVFDPAEPIPVEHRDAEALVEWVLPADRLAEAARDLPRLRLVQTLSAGPDAIAGAGFGADVALASGRSLHDATVAEHALAMLLALVRDLPRLAAAQAEGRWDDAYRTDQADPETGGWFTLDGAHVAIWGFGGIAQRLAPMLEALGARVTGVARSTGERGGYPVVSHDLLPELLPRVDVLVSILPATAATDGVVDAGILAALPDHALFVNVGRGAVVDEPALRAALEQRSIRAAAIDVTRVEPLPAGDPLWTTPNLLITPHVAGGRPRGAAALVLENLAAIAADEPVRNRVER</sequence>
<name>A0A1G8FWW7_9MICO</name>
<reference evidence="5" key="1">
    <citation type="submission" date="2016-10" db="EMBL/GenBank/DDBJ databases">
        <authorList>
            <person name="Varghese N."/>
            <person name="Submissions S."/>
        </authorList>
    </citation>
    <scope>NUCLEOTIDE SEQUENCE [LARGE SCALE GENOMIC DNA]</scope>
    <source>
        <strain evidence="5">DSM 22002</strain>
    </source>
</reference>
<protein>
    <submittedName>
        <fullName evidence="4">Phosphoglycerate dehydrogenase</fullName>
    </submittedName>
</protein>
<evidence type="ECO:0000256" key="2">
    <source>
        <dbReference type="ARBA" id="ARBA00023027"/>
    </source>
</evidence>
<evidence type="ECO:0000313" key="4">
    <source>
        <dbReference type="EMBL" id="SDH86570.1"/>
    </source>
</evidence>
<evidence type="ECO:0000256" key="1">
    <source>
        <dbReference type="ARBA" id="ARBA00023002"/>
    </source>
</evidence>
<dbReference type="InterPro" id="IPR006140">
    <property type="entry name" value="D-isomer_DH_NAD-bd"/>
</dbReference>
<dbReference type="SUPFAM" id="SSF52283">
    <property type="entry name" value="Formate/glycerate dehydrogenase catalytic domain-like"/>
    <property type="match status" value="1"/>
</dbReference>
<keyword evidence="1" id="KW-0560">Oxidoreductase</keyword>
<dbReference type="InterPro" id="IPR036291">
    <property type="entry name" value="NAD(P)-bd_dom_sf"/>
</dbReference>
<proteinExistence type="predicted"/>
<dbReference type="STRING" id="399736.SAMN04489720_2653"/>
<evidence type="ECO:0000259" key="3">
    <source>
        <dbReference type="Pfam" id="PF02826"/>
    </source>
</evidence>
<dbReference type="OrthoDB" id="4324715at2"/>
<dbReference type="RefSeq" id="WP_092505724.1">
    <property type="nucleotide sequence ID" value="NZ_LT629695.1"/>
</dbReference>
<accession>A0A1G8FWW7</accession>
<dbReference type="Pfam" id="PF02826">
    <property type="entry name" value="2-Hacid_dh_C"/>
    <property type="match status" value="1"/>
</dbReference>
<keyword evidence="5" id="KW-1185">Reference proteome</keyword>
<dbReference type="Proteomes" id="UP000198822">
    <property type="component" value="Chromosome I"/>
</dbReference>
<dbReference type="SUPFAM" id="SSF51735">
    <property type="entry name" value="NAD(P)-binding Rossmann-fold domains"/>
    <property type="match status" value="1"/>
</dbReference>
<organism evidence="4 5">
    <name type="scientific">Agrococcus jejuensis</name>
    <dbReference type="NCBI Taxonomy" id="399736"/>
    <lineage>
        <taxon>Bacteria</taxon>
        <taxon>Bacillati</taxon>
        <taxon>Actinomycetota</taxon>
        <taxon>Actinomycetes</taxon>
        <taxon>Micrococcales</taxon>
        <taxon>Microbacteriaceae</taxon>
        <taxon>Agrococcus</taxon>
    </lineage>
</organism>
<dbReference type="Gene3D" id="3.40.50.720">
    <property type="entry name" value="NAD(P)-binding Rossmann-like Domain"/>
    <property type="match status" value="2"/>
</dbReference>
<feature type="domain" description="D-isomer specific 2-hydroxyacid dehydrogenase NAD-binding" evidence="3">
    <location>
        <begin position="97"/>
        <end position="280"/>
    </location>
</feature>
<dbReference type="PANTHER" id="PTHR43333">
    <property type="entry name" value="2-HACID_DH_C DOMAIN-CONTAINING PROTEIN"/>
    <property type="match status" value="1"/>
</dbReference>
<dbReference type="GO" id="GO:0016491">
    <property type="term" value="F:oxidoreductase activity"/>
    <property type="evidence" value="ECO:0007669"/>
    <property type="project" value="UniProtKB-KW"/>
</dbReference>
<dbReference type="AlphaFoldDB" id="A0A1G8FWW7"/>
<gene>
    <name evidence="4" type="ORF">SAMN04489720_2653</name>
</gene>
<evidence type="ECO:0000313" key="5">
    <source>
        <dbReference type="Proteomes" id="UP000198822"/>
    </source>
</evidence>
<dbReference type="PANTHER" id="PTHR43333:SF1">
    <property type="entry name" value="D-ISOMER SPECIFIC 2-HYDROXYACID DEHYDROGENASE NAD-BINDING DOMAIN-CONTAINING PROTEIN"/>
    <property type="match status" value="1"/>
</dbReference>